<gene>
    <name evidence="2" type="ORF">CEN44_06320</name>
</gene>
<dbReference type="PANTHER" id="PTHR30007:SF1">
    <property type="entry name" value="BLR1914 PROTEIN"/>
    <property type="match status" value="1"/>
</dbReference>
<accession>A0A2N6K669</accession>
<sequence>MTGLFPPGKGGGEGVKYGHKGKGILIHTLTDGNGMPLANRTTPANGSETDQVIPLLDSVKVKTNRPGRPRKRVKVLAADKGYDSKDKRAALRKRGIRPQLPKRVWKNRKNRGRPIKISVPRFQQERCFAWFQRKYRRLVARWERIAACFNAFLSLATIHIWIHRILLVG</sequence>
<dbReference type="EMBL" id="NRQW01000126">
    <property type="protein sequence ID" value="PLZ92311.1"/>
    <property type="molecule type" value="Genomic_DNA"/>
</dbReference>
<dbReference type="GO" id="GO:0003677">
    <property type="term" value="F:DNA binding"/>
    <property type="evidence" value="ECO:0007669"/>
    <property type="project" value="InterPro"/>
</dbReference>
<name>A0A2N6K669_FISMU</name>
<dbReference type="AlphaFoldDB" id="A0A2N6K669"/>
<dbReference type="GO" id="GO:0006313">
    <property type="term" value="P:DNA transposition"/>
    <property type="evidence" value="ECO:0007669"/>
    <property type="project" value="InterPro"/>
</dbReference>
<organism evidence="2 3">
    <name type="scientific">Fischerella muscicola CCMEE 5323</name>
    <dbReference type="NCBI Taxonomy" id="2019572"/>
    <lineage>
        <taxon>Bacteria</taxon>
        <taxon>Bacillati</taxon>
        <taxon>Cyanobacteriota</taxon>
        <taxon>Cyanophyceae</taxon>
        <taxon>Nostocales</taxon>
        <taxon>Hapalosiphonaceae</taxon>
        <taxon>Fischerella</taxon>
    </lineage>
</organism>
<dbReference type="Pfam" id="PF01609">
    <property type="entry name" value="DDE_Tnp_1"/>
    <property type="match status" value="1"/>
</dbReference>
<keyword evidence="3" id="KW-1185">Reference proteome</keyword>
<evidence type="ECO:0000313" key="3">
    <source>
        <dbReference type="Proteomes" id="UP000235036"/>
    </source>
</evidence>
<dbReference type="Proteomes" id="UP000235036">
    <property type="component" value="Unassembled WGS sequence"/>
</dbReference>
<protein>
    <submittedName>
        <fullName evidence="2">Transposase</fullName>
    </submittedName>
</protein>
<evidence type="ECO:0000313" key="2">
    <source>
        <dbReference type="EMBL" id="PLZ92311.1"/>
    </source>
</evidence>
<proteinExistence type="predicted"/>
<reference evidence="2 3" key="1">
    <citation type="submission" date="2017-08" db="EMBL/GenBank/DDBJ databases">
        <title>Genomes of Fischerella (Mastigocladus) sp. strains.</title>
        <authorList>
            <person name="Miller S.R."/>
        </authorList>
    </citation>
    <scope>NUCLEOTIDE SEQUENCE [LARGE SCALE GENOMIC DNA]</scope>
    <source>
        <strain evidence="2 3">CCMEE 5323</strain>
    </source>
</reference>
<evidence type="ECO:0000259" key="1">
    <source>
        <dbReference type="Pfam" id="PF01609"/>
    </source>
</evidence>
<feature type="domain" description="Transposase IS4-like" evidence="1">
    <location>
        <begin position="13"/>
        <end position="160"/>
    </location>
</feature>
<dbReference type="PANTHER" id="PTHR30007">
    <property type="entry name" value="PHP DOMAIN PROTEIN"/>
    <property type="match status" value="1"/>
</dbReference>
<dbReference type="RefSeq" id="WP_102204986.1">
    <property type="nucleotide sequence ID" value="NZ_CAWNVR010000193.1"/>
</dbReference>
<dbReference type="InterPro" id="IPR002559">
    <property type="entry name" value="Transposase_11"/>
</dbReference>
<comment type="caution">
    <text evidence="2">The sequence shown here is derived from an EMBL/GenBank/DDBJ whole genome shotgun (WGS) entry which is preliminary data.</text>
</comment>
<dbReference type="GO" id="GO:0004803">
    <property type="term" value="F:transposase activity"/>
    <property type="evidence" value="ECO:0007669"/>
    <property type="project" value="InterPro"/>
</dbReference>